<feature type="domain" description="HMG box" evidence="6">
    <location>
        <begin position="61"/>
        <end position="129"/>
    </location>
</feature>
<accession>A0AAV2RQ35</accession>
<dbReference type="GO" id="GO:0000978">
    <property type="term" value="F:RNA polymerase II cis-regulatory region sequence-specific DNA binding"/>
    <property type="evidence" value="ECO:0007669"/>
    <property type="project" value="TreeGrafter"/>
</dbReference>
<dbReference type="PANTHER" id="PTHR10270">
    <property type="entry name" value="SOX TRANSCRIPTION FACTOR"/>
    <property type="match status" value="1"/>
</dbReference>
<dbReference type="CDD" id="cd22029">
    <property type="entry name" value="HMG-box_SoxC"/>
    <property type="match status" value="1"/>
</dbReference>
<dbReference type="GO" id="GO:0001228">
    <property type="term" value="F:DNA-binding transcription activator activity, RNA polymerase II-specific"/>
    <property type="evidence" value="ECO:0007669"/>
    <property type="project" value="TreeGrafter"/>
</dbReference>
<dbReference type="EMBL" id="CAXKWB010027521">
    <property type="protein sequence ID" value="CAL4131874.1"/>
    <property type="molecule type" value="Genomic_DNA"/>
</dbReference>
<dbReference type="Gene3D" id="1.10.30.10">
    <property type="entry name" value="High mobility group box domain"/>
    <property type="match status" value="1"/>
</dbReference>
<protein>
    <recommendedName>
        <fullName evidence="6">HMG box domain-containing protein</fullName>
    </recommendedName>
</protein>
<organism evidence="7 8">
    <name type="scientific">Meganyctiphanes norvegica</name>
    <name type="common">Northern krill</name>
    <name type="synonym">Thysanopoda norvegica</name>
    <dbReference type="NCBI Taxonomy" id="48144"/>
    <lineage>
        <taxon>Eukaryota</taxon>
        <taxon>Metazoa</taxon>
        <taxon>Ecdysozoa</taxon>
        <taxon>Arthropoda</taxon>
        <taxon>Crustacea</taxon>
        <taxon>Multicrustacea</taxon>
        <taxon>Malacostraca</taxon>
        <taxon>Eumalacostraca</taxon>
        <taxon>Eucarida</taxon>
        <taxon>Euphausiacea</taxon>
        <taxon>Euphausiidae</taxon>
        <taxon>Meganyctiphanes</taxon>
    </lineage>
</organism>
<dbReference type="AlphaFoldDB" id="A0AAV2RQ35"/>
<evidence type="ECO:0000256" key="3">
    <source>
        <dbReference type="ARBA" id="ARBA00023242"/>
    </source>
</evidence>
<evidence type="ECO:0000313" key="7">
    <source>
        <dbReference type="EMBL" id="CAL4131874.1"/>
    </source>
</evidence>
<dbReference type="GO" id="GO:0007420">
    <property type="term" value="P:brain development"/>
    <property type="evidence" value="ECO:0007669"/>
    <property type="project" value="TreeGrafter"/>
</dbReference>
<proteinExistence type="predicted"/>
<dbReference type="GO" id="GO:0030182">
    <property type="term" value="P:neuron differentiation"/>
    <property type="evidence" value="ECO:0007669"/>
    <property type="project" value="TreeGrafter"/>
</dbReference>
<dbReference type="PANTHER" id="PTHR10270:SF323">
    <property type="entry name" value="TRANSCRIPTION FACTOR SOX-14-RELATED"/>
    <property type="match status" value="1"/>
</dbReference>
<reference evidence="7 8" key="1">
    <citation type="submission" date="2024-05" db="EMBL/GenBank/DDBJ databases">
        <authorList>
            <person name="Wallberg A."/>
        </authorList>
    </citation>
    <scope>NUCLEOTIDE SEQUENCE [LARGE SCALE GENOMIC DNA]</scope>
</reference>
<dbReference type="GO" id="GO:0000122">
    <property type="term" value="P:negative regulation of transcription by RNA polymerase II"/>
    <property type="evidence" value="ECO:0007669"/>
    <property type="project" value="TreeGrafter"/>
</dbReference>
<evidence type="ECO:0000256" key="4">
    <source>
        <dbReference type="PROSITE-ProRule" id="PRU00267"/>
    </source>
</evidence>
<name>A0AAV2RQ35_MEGNR</name>
<dbReference type="Proteomes" id="UP001497623">
    <property type="component" value="Unassembled WGS sequence"/>
</dbReference>
<evidence type="ECO:0000256" key="5">
    <source>
        <dbReference type="SAM" id="MobiDB-lite"/>
    </source>
</evidence>
<dbReference type="SUPFAM" id="SSF47095">
    <property type="entry name" value="HMG-box"/>
    <property type="match status" value="1"/>
</dbReference>
<dbReference type="InterPro" id="IPR009071">
    <property type="entry name" value="HMG_box_dom"/>
</dbReference>
<evidence type="ECO:0000313" key="8">
    <source>
        <dbReference type="Proteomes" id="UP001497623"/>
    </source>
</evidence>
<gene>
    <name evidence="7" type="ORF">MNOR_LOCUS26910</name>
</gene>
<dbReference type="GO" id="GO:0005634">
    <property type="term" value="C:nucleus"/>
    <property type="evidence" value="ECO:0007669"/>
    <property type="project" value="UniProtKB-SubCell"/>
</dbReference>
<sequence length="386" mass="44254">MSSVTYYRGGEVVANSGIFSVIDVGADVECTRIFGSMRVGKHSRTPYTDATQTKKHKANHVKRPMNVFMVWSQMERHKIVKYIPDMHNAEISKQLGKRWKMLSEEQKRPYIQEAERLRLLHLKEYPDYKYRPKKKTKLEKNCKNMKSVSSLKSVDRGRVDKVRARAATLFNNIKISSATTNTDISRNVANLNQSNLKLTLTIDKKFKNSFGTTLYLPIAHYLKANSTSPPSCDKSFSLKSEDRDSDYDDNSDNDSLMSFKHKHFTKDELLSPSIRFPKSKANYSSETDPTLYKMETVKTKKEFHPPFAATVLSSLTEGSEFPSDFDEIDNVNSDLDFEAVSTSSRSHFEFSDVTNMLSDIGVSNDCWAEFNDISCEEYCKELQEYI</sequence>
<dbReference type="InterPro" id="IPR036910">
    <property type="entry name" value="HMG_box_dom_sf"/>
</dbReference>
<keyword evidence="2 4" id="KW-0238">DNA-binding</keyword>
<dbReference type="PROSITE" id="PS50118">
    <property type="entry name" value="HMG_BOX_2"/>
    <property type="match status" value="1"/>
</dbReference>
<dbReference type="InterPro" id="IPR050140">
    <property type="entry name" value="SRY-related_HMG-box_TF-like"/>
</dbReference>
<keyword evidence="3 4" id="KW-0539">Nucleus</keyword>
<dbReference type="FunFam" id="1.10.30.10:FF:000002">
    <property type="entry name" value="transcription factor Sox-2"/>
    <property type="match status" value="1"/>
</dbReference>
<feature type="DNA-binding region" description="HMG box" evidence="4">
    <location>
        <begin position="61"/>
        <end position="129"/>
    </location>
</feature>
<comment type="subcellular location">
    <subcellularLocation>
        <location evidence="1">Nucleus</location>
    </subcellularLocation>
</comment>
<feature type="compositionally biased region" description="Acidic residues" evidence="5">
    <location>
        <begin position="243"/>
        <end position="252"/>
    </location>
</feature>
<feature type="region of interest" description="Disordered" evidence="5">
    <location>
        <begin position="226"/>
        <end position="252"/>
    </location>
</feature>
<evidence type="ECO:0000256" key="1">
    <source>
        <dbReference type="ARBA" id="ARBA00004123"/>
    </source>
</evidence>
<evidence type="ECO:0000256" key="2">
    <source>
        <dbReference type="ARBA" id="ARBA00023125"/>
    </source>
</evidence>
<dbReference type="Pfam" id="PF00505">
    <property type="entry name" value="HMG_box"/>
    <property type="match status" value="1"/>
</dbReference>
<comment type="caution">
    <text evidence="7">The sequence shown here is derived from an EMBL/GenBank/DDBJ whole genome shotgun (WGS) entry which is preliminary data.</text>
</comment>
<dbReference type="SMART" id="SM00398">
    <property type="entry name" value="HMG"/>
    <property type="match status" value="1"/>
</dbReference>
<evidence type="ECO:0000259" key="6">
    <source>
        <dbReference type="PROSITE" id="PS50118"/>
    </source>
</evidence>
<keyword evidence="8" id="KW-1185">Reference proteome</keyword>